<sequence length="232" mass="25392">MNRQPDIIPAGDRALSIVFPEEISEEISCRVLDMCAAIDAAHIPGIVGCIPSYHTLLVEYDPLALGFWEAEGKIRALPFSQSSAESVRTVEIPVCYGGEFGPDLGFVASHAGLSENEVMRLHTEAAYRVYMLGFRPGFPYLGGMDPRIAAPRRKTPRGCIVGGSVGIAGGQTGIYPEDSPGGWQIIGRTPLRLYDEERGALLRPGDRLRFTAVSREAYDEILHEKEGKSWRS</sequence>
<name>A0A9D1J1J9_9FIRM</name>
<dbReference type="InterPro" id="IPR003833">
    <property type="entry name" value="CT_C_D"/>
</dbReference>
<dbReference type="PANTHER" id="PTHR34698:SF2">
    <property type="entry name" value="5-OXOPROLINASE SUBUNIT B"/>
    <property type="match status" value="1"/>
</dbReference>
<dbReference type="EMBL" id="DVHF01000067">
    <property type="protein sequence ID" value="HIR57159.1"/>
    <property type="molecule type" value="Genomic_DNA"/>
</dbReference>
<evidence type="ECO:0000313" key="5">
    <source>
        <dbReference type="EMBL" id="HIR57159.1"/>
    </source>
</evidence>
<dbReference type="SUPFAM" id="SSF50891">
    <property type="entry name" value="Cyclophilin-like"/>
    <property type="match status" value="1"/>
</dbReference>
<dbReference type="Proteomes" id="UP000886785">
    <property type="component" value="Unassembled WGS sequence"/>
</dbReference>
<evidence type="ECO:0000259" key="4">
    <source>
        <dbReference type="SMART" id="SM00796"/>
    </source>
</evidence>
<accession>A0A9D1J1J9</accession>
<evidence type="ECO:0000256" key="1">
    <source>
        <dbReference type="ARBA" id="ARBA00022741"/>
    </source>
</evidence>
<dbReference type="SMART" id="SM00796">
    <property type="entry name" value="AHS1"/>
    <property type="match status" value="1"/>
</dbReference>
<keyword evidence="2 5" id="KW-0378">Hydrolase</keyword>
<dbReference type="Gene3D" id="2.40.100.10">
    <property type="entry name" value="Cyclophilin-like"/>
    <property type="match status" value="1"/>
</dbReference>
<organism evidence="5 6">
    <name type="scientific">Candidatus Gallacutalibacter pullicola</name>
    <dbReference type="NCBI Taxonomy" id="2840830"/>
    <lineage>
        <taxon>Bacteria</taxon>
        <taxon>Bacillati</taxon>
        <taxon>Bacillota</taxon>
        <taxon>Clostridia</taxon>
        <taxon>Eubacteriales</taxon>
        <taxon>Candidatus Gallacutalibacter</taxon>
    </lineage>
</organism>
<evidence type="ECO:0000256" key="3">
    <source>
        <dbReference type="ARBA" id="ARBA00022840"/>
    </source>
</evidence>
<dbReference type="InterPro" id="IPR029000">
    <property type="entry name" value="Cyclophilin-like_dom_sf"/>
</dbReference>
<dbReference type="SUPFAM" id="SSF160467">
    <property type="entry name" value="PH0987 N-terminal domain-like"/>
    <property type="match status" value="1"/>
</dbReference>
<comment type="caution">
    <text evidence="5">The sequence shown here is derived from an EMBL/GenBank/DDBJ whole genome shotgun (WGS) entry which is preliminary data.</text>
</comment>
<dbReference type="GO" id="GO:0005524">
    <property type="term" value="F:ATP binding"/>
    <property type="evidence" value="ECO:0007669"/>
    <property type="project" value="UniProtKB-KW"/>
</dbReference>
<evidence type="ECO:0000256" key="2">
    <source>
        <dbReference type="ARBA" id="ARBA00022801"/>
    </source>
</evidence>
<keyword evidence="3" id="KW-0067">ATP-binding</keyword>
<proteinExistence type="predicted"/>
<dbReference type="EC" id="3.5.2.9" evidence="5"/>
<dbReference type="GO" id="GO:0017168">
    <property type="term" value="F:5-oxoprolinase (ATP-hydrolyzing) activity"/>
    <property type="evidence" value="ECO:0007669"/>
    <property type="project" value="UniProtKB-EC"/>
</dbReference>
<dbReference type="Pfam" id="PF02682">
    <property type="entry name" value="CT_C_D"/>
    <property type="match status" value="1"/>
</dbReference>
<dbReference type="PANTHER" id="PTHR34698">
    <property type="entry name" value="5-OXOPROLINASE SUBUNIT B"/>
    <property type="match status" value="1"/>
</dbReference>
<dbReference type="NCBIfam" id="TIGR00370">
    <property type="entry name" value="5-oxoprolinase subunit PxpB"/>
    <property type="match status" value="1"/>
</dbReference>
<dbReference type="InterPro" id="IPR010016">
    <property type="entry name" value="PxpB"/>
</dbReference>
<protein>
    <submittedName>
        <fullName evidence="5">5-oxoprolinase subunit PxpB</fullName>
        <ecNumber evidence="5">3.5.2.9</ecNumber>
    </submittedName>
</protein>
<keyword evidence="1" id="KW-0547">Nucleotide-binding</keyword>
<reference evidence="5" key="1">
    <citation type="submission" date="2020-10" db="EMBL/GenBank/DDBJ databases">
        <authorList>
            <person name="Gilroy R."/>
        </authorList>
    </citation>
    <scope>NUCLEOTIDE SEQUENCE</scope>
    <source>
        <strain evidence="5">ChiSjej1B19-7085</strain>
    </source>
</reference>
<gene>
    <name evidence="5" type="primary">pxpB</name>
    <name evidence="5" type="ORF">IAA54_05770</name>
</gene>
<feature type="domain" description="Carboxyltransferase" evidence="4">
    <location>
        <begin position="5"/>
        <end position="202"/>
    </location>
</feature>
<evidence type="ECO:0000313" key="6">
    <source>
        <dbReference type="Proteomes" id="UP000886785"/>
    </source>
</evidence>
<reference evidence="5" key="2">
    <citation type="journal article" date="2021" name="PeerJ">
        <title>Extensive microbial diversity within the chicken gut microbiome revealed by metagenomics and culture.</title>
        <authorList>
            <person name="Gilroy R."/>
            <person name="Ravi A."/>
            <person name="Getino M."/>
            <person name="Pursley I."/>
            <person name="Horton D.L."/>
            <person name="Alikhan N.F."/>
            <person name="Baker D."/>
            <person name="Gharbi K."/>
            <person name="Hall N."/>
            <person name="Watson M."/>
            <person name="Adriaenssens E.M."/>
            <person name="Foster-Nyarko E."/>
            <person name="Jarju S."/>
            <person name="Secka A."/>
            <person name="Antonio M."/>
            <person name="Oren A."/>
            <person name="Chaudhuri R.R."/>
            <person name="La Ragione R."/>
            <person name="Hildebrand F."/>
            <person name="Pallen M.J."/>
        </authorList>
    </citation>
    <scope>NUCLEOTIDE SEQUENCE</scope>
    <source>
        <strain evidence="5">ChiSjej1B19-7085</strain>
    </source>
</reference>
<dbReference type="Gene3D" id="3.30.1360.40">
    <property type="match status" value="1"/>
</dbReference>
<dbReference type="AlphaFoldDB" id="A0A9D1J1J9"/>